<dbReference type="InterPro" id="IPR050177">
    <property type="entry name" value="Lipid_A_modif_metabolic_enz"/>
</dbReference>
<organism evidence="4 5">
    <name type="scientific">Paxillus involutus ATCC 200175</name>
    <dbReference type="NCBI Taxonomy" id="664439"/>
    <lineage>
        <taxon>Eukaryota</taxon>
        <taxon>Fungi</taxon>
        <taxon>Dikarya</taxon>
        <taxon>Basidiomycota</taxon>
        <taxon>Agaricomycotina</taxon>
        <taxon>Agaricomycetes</taxon>
        <taxon>Agaricomycetidae</taxon>
        <taxon>Boletales</taxon>
        <taxon>Paxilineae</taxon>
        <taxon>Paxillaceae</taxon>
        <taxon>Paxillus</taxon>
    </lineage>
</organism>
<keyword evidence="2" id="KW-0560">Oxidoreductase</keyword>
<evidence type="ECO:0000256" key="2">
    <source>
        <dbReference type="ARBA" id="ARBA00023002"/>
    </source>
</evidence>
<sequence>MMSLYVLLGTAAAVYLVFLNKRVSGPQGSDREAPSPLTLALLDGASYADIDLTEGIPSATHKGYAIIGGSGFLGSYLIRLLLLRGETNIRVVDLNPPETAISSQTAVSFIRADITDPVSIRDALLQPFDTTGSPPTVIYHTAALIRFWERLYYTWHLSYKVNVLGTRNIVAAAKDIPGAVLIYTSTADAVVHSTKFFRLGLDAKHPPWNKCAISDDDPPLGPWEQHESCYAKSKVLADRLIISANGQSGLKTGIIRPGYTIVGPNDRLCTSTLTMPRIPNFGKRYRQTDICAWDAVSAHLLLEDALDRVPEEAAGQAYLVTGKGSAWSLGNIRAAIKHVSNRPLIFDDIPELLVLILAHVIEAFLFLRYHILLPFCLAVGRLPRPDPRWMGEGVYLQPATLEFMADITIDDSRARKVLGYMPKWAPEQWIKYTVDEVSSGRTHSGHGLQLKSS</sequence>
<reference evidence="5" key="2">
    <citation type="submission" date="2015-01" db="EMBL/GenBank/DDBJ databases">
        <title>Evolutionary Origins and Diversification of the Mycorrhizal Mutualists.</title>
        <authorList>
            <consortium name="DOE Joint Genome Institute"/>
            <consortium name="Mycorrhizal Genomics Consortium"/>
            <person name="Kohler A."/>
            <person name="Kuo A."/>
            <person name="Nagy L.G."/>
            <person name="Floudas D."/>
            <person name="Copeland A."/>
            <person name="Barry K.W."/>
            <person name="Cichocki N."/>
            <person name="Veneault-Fourrey C."/>
            <person name="LaButti K."/>
            <person name="Lindquist E.A."/>
            <person name="Lipzen A."/>
            <person name="Lundell T."/>
            <person name="Morin E."/>
            <person name="Murat C."/>
            <person name="Riley R."/>
            <person name="Ohm R."/>
            <person name="Sun H."/>
            <person name="Tunlid A."/>
            <person name="Henrissat B."/>
            <person name="Grigoriev I.V."/>
            <person name="Hibbett D.S."/>
            <person name="Martin F."/>
        </authorList>
    </citation>
    <scope>NUCLEOTIDE SEQUENCE [LARGE SCALE GENOMIC DNA]</scope>
    <source>
        <strain evidence="5">ATCC 200175</strain>
    </source>
</reference>
<dbReference type="Gene3D" id="3.40.50.720">
    <property type="entry name" value="NAD(P)-binding Rossmann-like Domain"/>
    <property type="match status" value="1"/>
</dbReference>
<feature type="domain" description="3-beta hydroxysteroid dehydrogenase/isomerase" evidence="3">
    <location>
        <begin position="65"/>
        <end position="273"/>
    </location>
</feature>
<evidence type="ECO:0000313" key="5">
    <source>
        <dbReference type="Proteomes" id="UP000053647"/>
    </source>
</evidence>
<accession>A0A0C9SUY0</accession>
<dbReference type="GO" id="GO:0006694">
    <property type="term" value="P:steroid biosynthetic process"/>
    <property type="evidence" value="ECO:0007669"/>
    <property type="project" value="InterPro"/>
</dbReference>
<dbReference type="PANTHER" id="PTHR43245">
    <property type="entry name" value="BIFUNCTIONAL POLYMYXIN RESISTANCE PROTEIN ARNA"/>
    <property type="match status" value="1"/>
</dbReference>
<name>A0A0C9SUY0_PAXIN</name>
<keyword evidence="5" id="KW-1185">Reference proteome</keyword>
<comment type="similarity">
    <text evidence="1">Belongs to the 3-beta-HSD family.</text>
</comment>
<proteinExistence type="inferred from homology"/>
<gene>
    <name evidence="4" type="ORF">PAXINDRAFT_136533</name>
</gene>
<evidence type="ECO:0000313" key="4">
    <source>
        <dbReference type="EMBL" id="KIJ13024.1"/>
    </source>
</evidence>
<dbReference type="EMBL" id="KN819357">
    <property type="protein sequence ID" value="KIJ13024.1"/>
    <property type="molecule type" value="Genomic_DNA"/>
</dbReference>
<reference evidence="4 5" key="1">
    <citation type="submission" date="2014-06" db="EMBL/GenBank/DDBJ databases">
        <authorList>
            <consortium name="DOE Joint Genome Institute"/>
            <person name="Kuo A."/>
            <person name="Kohler A."/>
            <person name="Nagy L.G."/>
            <person name="Floudas D."/>
            <person name="Copeland A."/>
            <person name="Barry K.W."/>
            <person name="Cichocki N."/>
            <person name="Veneault-Fourrey C."/>
            <person name="LaButti K."/>
            <person name="Lindquist E.A."/>
            <person name="Lipzen A."/>
            <person name="Lundell T."/>
            <person name="Morin E."/>
            <person name="Murat C."/>
            <person name="Sun H."/>
            <person name="Tunlid A."/>
            <person name="Henrissat B."/>
            <person name="Grigoriev I.V."/>
            <person name="Hibbett D.S."/>
            <person name="Martin F."/>
            <person name="Nordberg H.P."/>
            <person name="Cantor M.N."/>
            <person name="Hua S.X."/>
        </authorList>
    </citation>
    <scope>NUCLEOTIDE SEQUENCE [LARGE SCALE GENOMIC DNA]</scope>
    <source>
        <strain evidence="4 5">ATCC 200175</strain>
    </source>
</reference>
<dbReference type="InterPro" id="IPR036291">
    <property type="entry name" value="NAD(P)-bd_dom_sf"/>
</dbReference>
<dbReference type="InterPro" id="IPR002225">
    <property type="entry name" value="3Beta_OHSteriod_DH/Estase"/>
</dbReference>
<dbReference type="PANTHER" id="PTHR43245:SF51">
    <property type="entry name" value="SHORT CHAIN DEHYDROGENASE_REDUCTASE FAMILY 42E, MEMBER 2"/>
    <property type="match status" value="1"/>
</dbReference>
<protein>
    <recommendedName>
        <fullName evidence="3">3-beta hydroxysteroid dehydrogenase/isomerase domain-containing protein</fullName>
    </recommendedName>
</protein>
<dbReference type="SUPFAM" id="SSF51735">
    <property type="entry name" value="NAD(P)-binding Rossmann-fold domains"/>
    <property type="match status" value="1"/>
</dbReference>
<evidence type="ECO:0000256" key="1">
    <source>
        <dbReference type="ARBA" id="ARBA00009219"/>
    </source>
</evidence>
<dbReference type="Pfam" id="PF01073">
    <property type="entry name" value="3Beta_HSD"/>
    <property type="match status" value="1"/>
</dbReference>
<evidence type="ECO:0000259" key="3">
    <source>
        <dbReference type="Pfam" id="PF01073"/>
    </source>
</evidence>
<dbReference type="Proteomes" id="UP000053647">
    <property type="component" value="Unassembled WGS sequence"/>
</dbReference>
<dbReference type="AlphaFoldDB" id="A0A0C9SUY0"/>
<dbReference type="GO" id="GO:0016616">
    <property type="term" value="F:oxidoreductase activity, acting on the CH-OH group of donors, NAD or NADP as acceptor"/>
    <property type="evidence" value="ECO:0007669"/>
    <property type="project" value="InterPro"/>
</dbReference>
<dbReference type="OrthoDB" id="10058185at2759"/>
<dbReference type="HOGENOM" id="CLU_045580_1_0_1"/>